<dbReference type="EMBL" id="CAMKVN010007626">
    <property type="protein sequence ID" value="CAI2191693.1"/>
    <property type="molecule type" value="Genomic_DNA"/>
</dbReference>
<dbReference type="AlphaFoldDB" id="A0A9W4WWV9"/>
<accession>A0A9W4WWV9</accession>
<evidence type="ECO:0000313" key="1">
    <source>
        <dbReference type="EMBL" id="CAI2191693.1"/>
    </source>
</evidence>
<name>A0A9W4WWV9_9GLOM</name>
<proteinExistence type="predicted"/>
<gene>
    <name evidence="1" type="ORF">FWILDA_LOCUS15199</name>
</gene>
<reference evidence="1" key="1">
    <citation type="submission" date="2022-08" db="EMBL/GenBank/DDBJ databases">
        <authorList>
            <person name="Kallberg Y."/>
            <person name="Tangrot J."/>
            <person name="Rosling A."/>
        </authorList>
    </citation>
    <scope>NUCLEOTIDE SEQUENCE</scope>
    <source>
        <strain evidence="1">Wild A</strain>
    </source>
</reference>
<dbReference type="OrthoDB" id="10466138at2759"/>
<dbReference type="Proteomes" id="UP001153678">
    <property type="component" value="Unassembled WGS sequence"/>
</dbReference>
<comment type="caution">
    <text evidence="1">The sequence shown here is derived from an EMBL/GenBank/DDBJ whole genome shotgun (WGS) entry which is preliminary data.</text>
</comment>
<keyword evidence="2" id="KW-1185">Reference proteome</keyword>
<protein>
    <submittedName>
        <fullName evidence="1">14944_t:CDS:1</fullName>
    </submittedName>
</protein>
<sequence>HDNENEDEGWIELKSYKENMFTKLQEIKSGFYNRPFKKNLESIDSLLPNDYEPDHTHQMTIGNHHPVKVIKVARISSYRSQNSLVFCCPPDKFEEFSYQKYVTTTGGEFIGWNKSNDWILKNIVQYVLKIDLKVEVSKHKMEDEDIEVGNKSFKK</sequence>
<evidence type="ECO:0000313" key="2">
    <source>
        <dbReference type="Proteomes" id="UP001153678"/>
    </source>
</evidence>
<organism evidence="1 2">
    <name type="scientific">Funneliformis geosporum</name>
    <dbReference type="NCBI Taxonomy" id="1117311"/>
    <lineage>
        <taxon>Eukaryota</taxon>
        <taxon>Fungi</taxon>
        <taxon>Fungi incertae sedis</taxon>
        <taxon>Mucoromycota</taxon>
        <taxon>Glomeromycotina</taxon>
        <taxon>Glomeromycetes</taxon>
        <taxon>Glomerales</taxon>
        <taxon>Glomeraceae</taxon>
        <taxon>Funneliformis</taxon>
    </lineage>
</organism>
<feature type="non-terminal residue" evidence="1">
    <location>
        <position position="155"/>
    </location>
</feature>